<sequence length="73" mass="8048">MDIEKLKELTSPNNIPADVVMRPFLIEDITAPVIEVLGTAFDCHPMLFAEHMHTVGYGQPSSRIGLLTKLATL</sequence>
<name>A0AAN7HAE5_9PEZI</name>
<accession>A0AAN7HAE5</accession>
<dbReference type="EMBL" id="MU860487">
    <property type="protein sequence ID" value="KAK4233734.1"/>
    <property type="molecule type" value="Genomic_DNA"/>
</dbReference>
<dbReference type="Proteomes" id="UP001303760">
    <property type="component" value="Unassembled WGS sequence"/>
</dbReference>
<protein>
    <submittedName>
        <fullName evidence="1">Uncharacterized protein</fullName>
    </submittedName>
</protein>
<evidence type="ECO:0000313" key="1">
    <source>
        <dbReference type="EMBL" id="KAK4233734.1"/>
    </source>
</evidence>
<dbReference type="AlphaFoldDB" id="A0AAN7HAE5"/>
<reference evidence="1" key="1">
    <citation type="journal article" date="2023" name="Mol. Phylogenet. Evol.">
        <title>Genome-scale phylogeny and comparative genomics of the fungal order Sordariales.</title>
        <authorList>
            <person name="Hensen N."/>
            <person name="Bonometti L."/>
            <person name="Westerberg I."/>
            <person name="Brannstrom I.O."/>
            <person name="Guillou S."/>
            <person name="Cros-Aarteil S."/>
            <person name="Calhoun S."/>
            <person name="Haridas S."/>
            <person name="Kuo A."/>
            <person name="Mondo S."/>
            <person name="Pangilinan J."/>
            <person name="Riley R."/>
            <person name="LaButti K."/>
            <person name="Andreopoulos B."/>
            <person name="Lipzen A."/>
            <person name="Chen C."/>
            <person name="Yan M."/>
            <person name="Daum C."/>
            <person name="Ng V."/>
            <person name="Clum A."/>
            <person name="Steindorff A."/>
            <person name="Ohm R.A."/>
            <person name="Martin F."/>
            <person name="Silar P."/>
            <person name="Natvig D.O."/>
            <person name="Lalanne C."/>
            <person name="Gautier V."/>
            <person name="Ament-Velasquez S.L."/>
            <person name="Kruys A."/>
            <person name="Hutchinson M.I."/>
            <person name="Powell A.J."/>
            <person name="Barry K."/>
            <person name="Miller A.N."/>
            <person name="Grigoriev I.V."/>
            <person name="Debuchy R."/>
            <person name="Gladieux P."/>
            <person name="Hiltunen Thoren M."/>
            <person name="Johannesson H."/>
        </authorList>
    </citation>
    <scope>NUCLEOTIDE SEQUENCE</scope>
    <source>
        <strain evidence="1">CBS 532.94</strain>
    </source>
</reference>
<evidence type="ECO:0000313" key="2">
    <source>
        <dbReference type="Proteomes" id="UP001303760"/>
    </source>
</evidence>
<proteinExistence type="predicted"/>
<gene>
    <name evidence="1" type="ORF">C8A03DRAFT_38537</name>
</gene>
<comment type="caution">
    <text evidence="1">The sequence shown here is derived from an EMBL/GenBank/DDBJ whole genome shotgun (WGS) entry which is preliminary data.</text>
</comment>
<keyword evidence="2" id="KW-1185">Reference proteome</keyword>
<reference evidence="1" key="2">
    <citation type="submission" date="2023-05" db="EMBL/GenBank/DDBJ databases">
        <authorList>
            <consortium name="Lawrence Berkeley National Laboratory"/>
            <person name="Steindorff A."/>
            <person name="Hensen N."/>
            <person name="Bonometti L."/>
            <person name="Westerberg I."/>
            <person name="Brannstrom I.O."/>
            <person name="Guillou S."/>
            <person name="Cros-Aarteil S."/>
            <person name="Calhoun S."/>
            <person name="Haridas S."/>
            <person name="Kuo A."/>
            <person name="Mondo S."/>
            <person name="Pangilinan J."/>
            <person name="Riley R."/>
            <person name="Labutti K."/>
            <person name="Andreopoulos B."/>
            <person name="Lipzen A."/>
            <person name="Chen C."/>
            <person name="Yanf M."/>
            <person name="Daum C."/>
            <person name="Ng V."/>
            <person name="Clum A."/>
            <person name="Ohm R."/>
            <person name="Martin F."/>
            <person name="Silar P."/>
            <person name="Natvig D."/>
            <person name="Lalanne C."/>
            <person name="Gautier V."/>
            <person name="Ament-Velasquez S.L."/>
            <person name="Kruys A."/>
            <person name="Hutchinson M.I."/>
            <person name="Powell A.J."/>
            <person name="Barry K."/>
            <person name="Miller A.N."/>
            <person name="Grigoriev I.V."/>
            <person name="Debuchy R."/>
            <person name="Gladieux P."/>
            <person name="Thoren M.H."/>
            <person name="Johannesson H."/>
        </authorList>
    </citation>
    <scope>NUCLEOTIDE SEQUENCE</scope>
    <source>
        <strain evidence="1">CBS 532.94</strain>
    </source>
</reference>
<organism evidence="1 2">
    <name type="scientific">Achaetomium macrosporum</name>
    <dbReference type="NCBI Taxonomy" id="79813"/>
    <lineage>
        <taxon>Eukaryota</taxon>
        <taxon>Fungi</taxon>
        <taxon>Dikarya</taxon>
        <taxon>Ascomycota</taxon>
        <taxon>Pezizomycotina</taxon>
        <taxon>Sordariomycetes</taxon>
        <taxon>Sordariomycetidae</taxon>
        <taxon>Sordariales</taxon>
        <taxon>Chaetomiaceae</taxon>
        <taxon>Achaetomium</taxon>
    </lineage>
</organism>